<dbReference type="InterPro" id="IPR000742">
    <property type="entry name" value="EGF"/>
</dbReference>
<comment type="cofactor">
    <cofactor evidence="5">
        <name>Zn(2+)</name>
        <dbReference type="ChEBI" id="CHEBI:29105"/>
    </cofactor>
    <text evidence="5">Binds 1 zinc ion per subunit.</text>
</comment>
<reference evidence="9" key="1">
    <citation type="submission" date="2017-02" db="UniProtKB">
        <authorList>
            <consortium name="WormBaseParasite"/>
        </authorList>
    </citation>
    <scope>IDENTIFICATION</scope>
</reference>
<keyword evidence="2 5" id="KW-0862">Zinc</keyword>
<keyword evidence="3 5" id="KW-0482">Metalloprotease</keyword>
<dbReference type="Pfam" id="PF01400">
    <property type="entry name" value="Astacin"/>
    <property type="match status" value="1"/>
</dbReference>
<feature type="binding site" evidence="5">
    <location>
        <position position="64"/>
    </location>
    <ligand>
        <name>Zn(2+)</name>
        <dbReference type="ChEBI" id="CHEBI:29105"/>
        <note>catalytic</note>
    </ligand>
</feature>
<accession>A0A0N4X4D3</accession>
<dbReference type="EMBL" id="UZAF01021134">
    <property type="protein sequence ID" value="VDO75800.1"/>
    <property type="molecule type" value="Genomic_DNA"/>
</dbReference>
<dbReference type="InterPro" id="IPR024079">
    <property type="entry name" value="MetalloPept_cat_dom_sf"/>
</dbReference>
<dbReference type="OrthoDB" id="5819035at2759"/>
<keyword evidence="5" id="KW-0378">Hydrolase</keyword>
<dbReference type="GO" id="GO:0004222">
    <property type="term" value="F:metalloendopeptidase activity"/>
    <property type="evidence" value="ECO:0007669"/>
    <property type="project" value="UniProtKB-UniRule"/>
</dbReference>
<keyword evidence="1 5" id="KW-0479">Metal-binding</keyword>
<dbReference type="SUPFAM" id="SSF55486">
    <property type="entry name" value="Metalloproteases ('zincins'), catalytic domain"/>
    <property type="match status" value="1"/>
</dbReference>
<evidence type="ECO:0000313" key="7">
    <source>
        <dbReference type="EMBL" id="VDO75800.1"/>
    </source>
</evidence>
<dbReference type="PROSITE" id="PS51864">
    <property type="entry name" value="ASTACIN"/>
    <property type="match status" value="1"/>
</dbReference>
<feature type="binding site" evidence="5">
    <location>
        <position position="70"/>
    </location>
    <ligand>
        <name>Zn(2+)</name>
        <dbReference type="ChEBI" id="CHEBI:29105"/>
        <note>catalytic</note>
    </ligand>
</feature>
<dbReference type="WBParaSite" id="HPLM_0001922501-mRNA-1">
    <property type="protein sequence ID" value="HPLM_0001922501-mRNA-1"/>
    <property type="gene ID" value="HPLM_0001922501"/>
</dbReference>
<protein>
    <submittedName>
        <fullName evidence="9">ZnMc domain-containing protein</fullName>
    </submittedName>
</protein>
<evidence type="ECO:0000313" key="8">
    <source>
        <dbReference type="Proteomes" id="UP000268014"/>
    </source>
</evidence>
<organism evidence="9">
    <name type="scientific">Haemonchus placei</name>
    <name type="common">Barber's pole worm</name>
    <dbReference type="NCBI Taxonomy" id="6290"/>
    <lineage>
        <taxon>Eukaryota</taxon>
        <taxon>Metazoa</taxon>
        <taxon>Ecdysozoa</taxon>
        <taxon>Nematoda</taxon>
        <taxon>Chromadorea</taxon>
        <taxon>Rhabditida</taxon>
        <taxon>Rhabditina</taxon>
        <taxon>Rhabditomorpha</taxon>
        <taxon>Strongyloidea</taxon>
        <taxon>Trichostrongylidae</taxon>
        <taxon>Haemonchus</taxon>
    </lineage>
</organism>
<dbReference type="PANTHER" id="PTHR10127">
    <property type="entry name" value="DISCOIDIN, CUB, EGF, LAMININ , AND ZINC METALLOPROTEASE DOMAIN CONTAINING"/>
    <property type="match status" value="1"/>
</dbReference>
<evidence type="ECO:0000313" key="9">
    <source>
        <dbReference type="WBParaSite" id="HPLM_0001922501-mRNA-1"/>
    </source>
</evidence>
<evidence type="ECO:0000256" key="4">
    <source>
        <dbReference type="ARBA" id="ARBA00023157"/>
    </source>
</evidence>
<name>A0A0N4X4D3_HAEPC</name>
<dbReference type="PROSITE" id="PS00022">
    <property type="entry name" value="EGF_1"/>
    <property type="match status" value="1"/>
</dbReference>
<dbReference type="AlphaFoldDB" id="A0A0N4X4D3"/>
<evidence type="ECO:0000256" key="5">
    <source>
        <dbReference type="PROSITE-ProRule" id="PRU01211"/>
    </source>
</evidence>
<dbReference type="GO" id="GO:0006508">
    <property type="term" value="P:proteolysis"/>
    <property type="evidence" value="ECO:0007669"/>
    <property type="project" value="UniProtKB-KW"/>
</dbReference>
<keyword evidence="5" id="KW-0645">Protease</keyword>
<dbReference type="Gene3D" id="2.10.25.10">
    <property type="entry name" value="Laminin"/>
    <property type="match status" value="1"/>
</dbReference>
<sequence length="276" mass="31618">SYFHLHCKKLAKFFSAYLDDDVRRIFKKAAKQWMDSTCVDFKENECVNRIFFVQIKIAAHEIGHALGFFHTHSRHDRDDYITPNKINQYQVKSKADNNNYGVPYDYGSVMPLNELEEIFFRSDSNYTETLGSPFISFYDIYMMNLHYNCLERCEGVNTRCRNGGYAHPRACYKCVCPHGYGGKLCSRRVNVFSSSNSTIFRNAIIGLRSVISRKKLQAVLSIIHLKAPKGRKIQVKFVDFTKGADTDGCQLAGVEIKTNEDPGLTGYRYEPSCSSN</sequence>
<dbReference type="PANTHER" id="PTHR10127:SF793">
    <property type="entry name" value="ZINC METALLOPROTEINASE NAS-31"/>
    <property type="match status" value="1"/>
</dbReference>
<dbReference type="InterPro" id="IPR001506">
    <property type="entry name" value="Peptidase_M12A"/>
</dbReference>
<reference evidence="7 8" key="2">
    <citation type="submission" date="2018-11" db="EMBL/GenBank/DDBJ databases">
        <authorList>
            <consortium name="Pathogen Informatics"/>
        </authorList>
    </citation>
    <scope>NUCLEOTIDE SEQUENCE [LARGE SCALE GENOMIC DNA]</scope>
    <source>
        <strain evidence="7 8">MHpl1</strain>
    </source>
</reference>
<feature type="active site" evidence="5">
    <location>
        <position position="61"/>
    </location>
</feature>
<dbReference type="InterPro" id="IPR006026">
    <property type="entry name" value="Peptidase_Metallo"/>
</dbReference>
<evidence type="ECO:0000256" key="3">
    <source>
        <dbReference type="ARBA" id="ARBA00023049"/>
    </source>
</evidence>
<proteinExistence type="predicted"/>
<evidence type="ECO:0000256" key="1">
    <source>
        <dbReference type="ARBA" id="ARBA00022723"/>
    </source>
</evidence>
<comment type="caution">
    <text evidence="5">Lacks conserved residue(s) required for the propagation of feature annotation.</text>
</comment>
<dbReference type="Proteomes" id="UP000268014">
    <property type="component" value="Unassembled WGS sequence"/>
</dbReference>
<feature type="binding site" evidence="5">
    <location>
        <position position="60"/>
    </location>
    <ligand>
        <name>Zn(2+)</name>
        <dbReference type="ChEBI" id="CHEBI:29105"/>
        <note>catalytic</note>
    </ligand>
</feature>
<feature type="domain" description="Peptidase M12A" evidence="6">
    <location>
        <begin position="1"/>
        <end position="150"/>
    </location>
</feature>
<gene>
    <name evidence="7" type="ORF">HPLM_LOCUS19217</name>
</gene>
<evidence type="ECO:0000256" key="2">
    <source>
        <dbReference type="ARBA" id="ARBA00022833"/>
    </source>
</evidence>
<dbReference type="SMART" id="SM00235">
    <property type="entry name" value="ZnMc"/>
    <property type="match status" value="1"/>
</dbReference>
<keyword evidence="4" id="KW-1015">Disulfide bond</keyword>
<dbReference type="Gene3D" id="3.40.390.10">
    <property type="entry name" value="Collagenase (Catalytic Domain)"/>
    <property type="match status" value="1"/>
</dbReference>
<keyword evidence="8" id="KW-1185">Reference proteome</keyword>
<evidence type="ECO:0000259" key="6">
    <source>
        <dbReference type="PROSITE" id="PS51864"/>
    </source>
</evidence>
<dbReference type="GO" id="GO:0008270">
    <property type="term" value="F:zinc ion binding"/>
    <property type="evidence" value="ECO:0007669"/>
    <property type="project" value="UniProtKB-UniRule"/>
</dbReference>
<dbReference type="PROSITE" id="PS01186">
    <property type="entry name" value="EGF_2"/>
    <property type="match status" value="1"/>
</dbReference>